<evidence type="ECO:0000259" key="2">
    <source>
        <dbReference type="SMART" id="SM00093"/>
    </source>
</evidence>
<dbReference type="PANTHER" id="PTHR11461:SF211">
    <property type="entry name" value="GH10112P-RELATED"/>
    <property type="match status" value="1"/>
</dbReference>
<dbReference type="InterPro" id="IPR000215">
    <property type="entry name" value="Serpin_fam"/>
</dbReference>
<dbReference type="PANTHER" id="PTHR11461">
    <property type="entry name" value="SERINE PROTEASE INHIBITOR, SERPIN"/>
    <property type="match status" value="1"/>
</dbReference>
<dbReference type="RefSeq" id="WP_213945521.1">
    <property type="nucleotide sequence ID" value="NZ_JAHCMY010000006.1"/>
</dbReference>
<feature type="domain" description="Serpin" evidence="2">
    <location>
        <begin position="49"/>
        <end position="408"/>
    </location>
</feature>
<dbReference type="CDD" id="cd19588">
    <property type="entry name" value="serpin_miropin-like"/>
    <property type="match status" value="1"/>
</dbReference>
<dbReference type="AlphaFoldDB" id="A0AAP2CH84"/>
<comment type="similarity">
    <text evidence="1">Belongs to the serpin family.</text>
</comment>
<dbReference type="PROSITE" id="PS51257">
    <property type="entry name" value="PROKAR_LIPOPROTEIN"/>
    <property type="match status" value="1"/>
</dbReference>
<comment type="caution">
    <text evidence="3">The sequence shown here is derived from an EMBL/GenBank/DDBJ whole genome shotgun (WGS) entry which is preliminary data.</text>
</comment>
<dbReference type="EMBL" id="JAHCMY010000006">
    <property type="protein sequence ID" value="MBS9524656.1"/>
    <property type="molecule type" value="Genomic_DNA"/>
</dbReference>
<dbReference type="InterPro" id="IPR042178">
    <property type="entry name" value="Serpin_sf_1"/>
</dbReference>
<organism evidence="3 4">
    <name type="scientific">Litoribacter ruber</name>
    <dbReference type="NCBI Taxonomy" id="702568"/>
    <lineage>
        <taxon>Bacteria</taxon>
        <taxon>Pseudomonadati</taxon>
        <taxon>Bacteroidota</taxon>
        <taxon>Cytophagia</taxon>
        <taxon>Cytophagales</taxon>
        <taxon>Cyclobacteriaceae</taxon>
        <taxon>Litoribacter</taxon>
    </lineage>
</organism>
<dbReference type="Gene3D" id="3.30.497.10">
    <property type="entry name" value="Antithrombin, subunit I, domain 2"/>
    <property type="match status" value="1"/>
</dbReference>
<accession>A0AAP2CH84</accession>
<dbReference type="SMART" id="SM00093">
    <property type="entry name" value="SERPIN"/>
    <property type="match status" value="1"/>
</dbReference>
<dbReference type="Proteomes" id="UP001319104">
    <property type="component" value="Unassembled WGS sequence"/>
</dbReference>
<dbReference type="Pfam" id="PF00079">
    <property type="entry name" value="Serpin"/>
    <property type="match status" value="1"/>
</dbReference>
<dbReference type="GO" id="GO:0004867">
    <property type="term" value="F:serine-type endopeptidase inhibitor activity"/>
    <property type="evidence" value="ECO:0007669"/>
    <property type="project" value="InterPro"/>
</dbReference>
<dbReference type="InterPro" id="IPR042185">
    <property type="entry name" value="Serpin_sf_2"/>
</dbReference>
<reference evidence="3 4" key="1">
    <citation type="submission" date="2021-05" db="EMBL/GenBank/DDBJ databases">
        <authorList>
            <person name="Zhang Z.D."/>
            <person name="Osman G."/>
        </authorList>
    </citation>
    <scope>NUCLEOTIDE SEQUENCE [LARGE SCALE GENOMIC DNA]</scope>
    <source>
        <strain evidence="3 4">KCTC 32217</strain>
    </source>
</reference>
<dbReference type="InterPro" id="IPR023796">
    <property type="entry name" value="Serpin_dom"/>
</dbReference>
<dbReference type="GO" id="GO:0005615">
    <property type="term" value="C:extracellular space"/>
    <property type="evidence" value="ECO:0007669"/>
    <property type="project" value="InterPro"/>
</dbReference>
<gene>
    <name evidence="3" type="ORF">KI659_11610</name>
</gene>
<evidence type="ECO:0000313" key="3">
    <source>
        <dbReference type="EMBL" id="MBS9524656.1"/>
    </source>
</evidence>
<name>A0AAP2CH84_9BACT</name>
<dbReference type="SUPFAM" id="SSF56574">
    <property type="entry name" value="Serpins"/>
    <property type="match status" value="1"/>
</dbReference>
<evidence type="ECO:0000256" key="1">
    <source>
        <dbReference type="RuleBase" id="RU000411"/>
    </source>
</evidence>
<keyword evidence="4" id="KW-1185">Reference proteome</keyword>
<dbReference type="Gene3D" id="2.30.39.10">
    <property type="entry name" value="Alpha-1-antitrypsin, domain 1"/>
    <property type="match status" value="1"/>
</dbReference>
<dbReference type="InterPro" id="IPR023795">
    <property type="entry name" value="Serpin_CS"/>
</dbReference>
<evidence type="ECO:0000313" key="4">
    <source>
        <dbReference type="Proteomes" id="UP001319104"/>
    </source>
</evidence>
<protein>
    <submittedName>
        <fullName evidence="3">Serpin family protein</fullName>
    </submittedName>
</protein>
<sequence length="411" mass="46643">MRTFLFYSALFLIVASCVGQENPEENLPNLRALSHYEKELSKSSQAFALDFFQQVSDPNENQFYSPYSVQLALAMAMNGNVDEILEEYLEALRFENLDIEDANRAALELTQYLKDVDRKVKLNIANGIWYDRNLNVKVPFKERMEHYYQANIDAADFTSPQVVRNINDWIDRQTEGLIKDMLDSISPDAVMLLVNAIYFKAEWKSQFDRNLTTKKPFKLSNGGNVQVDMMRTKEAASIRASYGVDNSYLEIPYSTGQYSMGIILPENVGLEGIKEELILSNLETWRENSHETSAILEMPKFKMSYKVENLNNDLIAMGLKTPFEGHPRNFSELFEQQPGPLKISRVVHEAIIEVDEKGTEAAAATVVEIVVTSMPSGPRVISIDRPFVFFIQEKASGAILFMGQLVNPGEL</sequence>
<dbReference type="PROSITE" id="PS00284">
    <property type="entry name" value="SERPIN"/>
    <property type="match status" value="1"/>
</dbReference>
<dbReference type="InterPro" id="IPR036186">
    <property type="entry name" value="Serpin_sf"/>
</dbReference>
<proteinExistence type="inferred from homology"/>